<dbReference type="Proteomes" id="UP000095284">
    <property type="component" value="Unplaced"/>
</dbReference>
<dbReference type="EMBL" id="CAJFDI010000002">
    <property type="protein sequence ID" value="CAD5217122.1"/>
    <property type="molecule type" value="Genomic_DNA"/>
</dbReference>
<organism evidence="3 5">
    <name type="scientific">Bursaphelenchus xylophilus</name>
    <name type="common">Pinewood nematode worm</name>
    <name type="synonym">Aphelenchoides xylophilus</name>
    <dbReference type="NCBI Taxonomy" id="6326"/>
    <lineage>
        <taxon>Eukaryota</taxon>
        <taxon>Metazoa</taxon>
        <taxon>Ecdysozoa</taxon>
        <taxon>Nematoda</taxon>
        <taxon>Chromadorea</taxon>
        <taxon>Rhabditida</taxon>
        <taxon>Tylenchina</taxon>
        <taxon>Tylenchomorpha</taxon>
        <taxon>Aphelenchoidea</taxon>
        <taxon>Aphelenchoididae</taxon>
        <taxon>Bursaphelenchus</taxon>
    </lineage>
</organism>
<dbReference type="EMBL" id="CAJFCV020000002">
    <property type="protein sequence ID" value="CAG9100483.1"/>
    <property type="molecule type" value="Genomic_DNA"/>
</dbReference>
<dbReference type="Proteomes" id="UP000582659">
    <property type="component" value="Unassembled WGS sequence"/>
</dbReference>
<evidence type="ECO:0000313" key="5">
    <source>
        <dbReference type="WBParaSite" id="BXY_0960300.1"/>
    </source>
</evidence>
<evidence type="ECO:0000313" key="2">
    <source>
        <dbReference type="EMBL" id="CAD5217122.1"/>
    </source>
</evidence>
<dbReference type="Proteomes" id="UP000659654">
    <property type="component" value="Unassembled WGS sequence"/>
</dbReference>
<feature type="region of interest" description="Disordered" evidence="1">
    <location>
        <begin position="1"/>
        <end position="23"/>
    </location>
</feature>
<dbReference type="AlphaFoldDB" id="A0A1I7S9A7"/>
<evidence type="ECO:0000256" key="1">
    <source>
        <dbReference type="SAM" id="MobiDB-lite"/>
    </source>
</evidence>
<accession>A0A1I7S9A7</accession>
<evidence type="ECO:0000313" key="3">
    <source>
        <dbReference type="Proteomes" id="UP000095284"/>
    </source>
</evidence>
<feature type="region of interest" description="Disordered" evidence="1">
    <location>
        <begin position="318"/>
        <end position="341"/>
    </location>
</feature>
<reference evidence="2" key="2">
    <citation type="submission" date="2020-09" db="EMBL/GenBank/DDBJ databases">
        <authorList>
            <person name="Kikuchi T."/>
        </authorList>
    </citation>
    <scope>NUCLEOTIDE SEQUENCE</scope>
    <source>
        <strain evidence="2">Ka4C1</strain>
    </source>
</reference>
<dbReference type="OrthoDB" id="5847790at2759"/>
<dbReference type="WBParaSite" id="BXY_0960300.1">
    <property type="protein sequence ID" value="BXY_0960300.1"/>
    <property type="gene ID" value="BXY_0960300"/>
</dbReference>
<gene>
    <name evidence="2" type="ORF">BXYJ_LOCUS4877</name>
</gene>
<feature type="region of interest" description="Disordered" evidence="1">
    <location>
        <begin position="425"/>
        <end position="450"/>
    </location>
</feature>
<feature type="compositionally biased region" description="Low complexity" evidence="1">
    <location>
        <begin position="324"/>
        <end position="337"/>
    </location>
</feature>
<feature type="region of interest" description="Disordered" evidence="1">
    <location>
        <begin position="149"/>
        <end position="179"/>
    </location>
</feature>
<reference evidence="5" key="1">
    <citation type="submission" date="2016-11" db="UniProtKB">
        <authorList>
            <consortium name="WormBaseParasite"/>
        </authorList>
    </citation>
    <scope>IDENTIFICATION</scope>
</reference>
<evidence type="ECO:0000313" key="4">
    <source>
        <dbReference type="Proteomes" id="UP000659654"/>
    </source>
</evidence>
<dbReference type="SMR" id="A0A1I7S9A7"/>
<sequence>MRSKMKPIKIEPQDAQEVTEVTQSEKKRRGHYTVLDDLELIRYFLEKHRAGDVEAQRKQSRKLWEPLIEEKKWTRQPSAVESHFRKNVIKKLFDFDLPAEDVFLLAYHFDVAMGSVEKASLEARYNCRIETNSFGVFCGAFGKNGEPLHQNGLQDKGVSSEIKGAPVRRRRPKPDLDSSVQITAKRPRPENTSDIVSVVSIPEIKVEEGAEGTSKNATTEEIFASIKDVLDRINLDTQPLDRSGPMKTPIGGSSVYERTKRALNDRLVAVVNGRLQPGMLDDLPIFQKAKGCSGMIKMLTEILTTVITGSEDDLKNFDKTHGLSSSSPRKSPVTSTPLRRPKSAMRQLDELFDVERPGINVDGLFVDLRSENGQERQDKITLNDMKNAQEVSLNASAEEVRMNVSTDLNDLVIDEGPEAMETAAAAPVEENDNPHPKDSEKKSVDESKSRREITFDNEDLFVSMELEETRFSLDPTSLDNNALVRAPTSNAQRPPAELLLRLLHGMSTKSNSSQVH</sequence>
<proteinExistence type="predicted"/>
<protein>
    <submittedName>
        <fullName evidence="2">(pine wood nematode) hypothetical protein</fullName>
    </submittedName>
</protein>
<name>A0A1I7S9A7_BURXY</name>
<feature type="compositionally biased region" description="Basic and acidic residues" evidence="1">
    <location>
        <begin position="432"/>
        <end position="450"/>
    </location>
</feature>
<keyword evidence="4" id="KW-1185">Reference proteome</keyword>